<organism evidence="1 2">
    <name type="scientific">Caenorhabditis bovis</name>
    <dbReference type="NCBI Taxonomy" id="2654633"/>
    <lineage>
        <taxon>Eukaryota</taxon>
        <taxon>Metazoa</taxon>
        <taxon>Ecdysozoa</taxon>
        <taxon>Nematoda</taxon>
        <taxon>Chromadorea</taxon>
        <taxon>Rhabditida</taxon>
        <taxon>Rhabditina</taxon>
        <taxon>Rhabditomorpha</taxon>
        <taxon>Rhabditoidea</taxon>
        <taxon>Rhabditidae</taxon>
        <taxon>Peloderinae</taxon>
        <taxon>Caenorhabditis</taxon>
    </lineage>
</organism>
<keyword evidence="2" id="KW-1185">Reference proteome</keyword>
<dbReference type="AlphaFoldDB" id="A0A8S1F8M0"/>
<accession>A0A8S1F8M0</accession>
<dbReference type="EMBL" id="CADEPM010000006">
    <property type="protein sequence ID" value="CAB3407268.1"/>
    <property type="molecule type" value="Genomic_DNA"/>
</dbReference>
<protein>
    <submittedName>
        <fullName evidence="1">Uncharacterized protein</fullName>
    </submittedName>
</protein>
<comment type="caution">
    <text evidence="1">The sequence shown here is derived from an EMBL/GenBank/DDBJ whole genome shotgun (WGS) entry which is preliminary data.</text>
</comment>
<reference evidence="1 2" key="1">
    <citation type="submission" date="2020-04" db="EMBL/GenBank/DDBJ databases">
        <authorList>
            <person name="Laetsch R D."/>
            <person name="Stevens L."/>
            <person name="Kumar S."/>
            <person name="Blaxter L. M."/>
        </authorList>
    </citation>
    <scope>NUCLEOTIDE SEQUENCE [LARGE SCALE GENOMIC DNA]</scope>
</reference>
<proteinExistence type="predicted"/>
<gene>
    <name evidence="1" type="ORF">CBOVIS_LOCUS9222</name>
</gene>
<sequence length="207" mass="23160">MSLVIANGSGFPIWAQVDANRDHAIESSTSVTAWMEFNGKISTQKVKCENIEFELFFDDAQPCVYDSVNTAASQGFTKITEFTSLQFKPASSNGTAYVSLFYQPRENGPLLLIAAAYPAELDKNIIIDGDCTVRFLHITDDNVKKKIYLEMYGFQKISDSAQIERFGVSPSMYCAVFLEIEDTLKLITSAQKVNIQRIDLYSDDTID</sequence>
<dbReference type="Proteomes" id="UP000494206">
    <property type="component" value="Unassembled WGS sequence"/>
</dbReference>
<evidence type="ECO:0000313" key="1">
    <source>
        <dbReference type="EMBL" id="CAB3407268.1"/>
    </source>
</evidence>
<evidence type="ECO:0000313" key="2">
    <source>
        <dbReference type="Proteomes" id="UP000494206"/>
    </source>
</evidence>
<name>A0A8S1F8M0_9PELO</name>